<keyword evidence="1" id="KW-1133">Transmembrane helix</keyword>
<dbReference type="OrthoDB" id="345640at2"/>
<reference evidence="3 4" key="1">
    <citation type="submission" date="2019-09" db="EMBL/GenBank/DDBJ databases">
        <title>Sulfurimonas gotlandica sp. nov., a chemoautotrophic and psychrotolerant epsilonproteobacterium isolated from a pelagic redoxcline, and an emended description of the genus Sulfurimonas.</title>
        <authorList>
            <person name="Wang S."/>
            <person name="Jiang L."/>
            <person name="Shao S."/>
        </authorList>
    </citation>
    <scope>NUCLEOTIDE SEQUENCE [LARGE SCALE GENOMIC DNA]</scope>
    <source>
        <strain evidence="3 4">GYSZ_1</strain>
    </source>
</reference>
<keyword evidence="4" id="KW-1185">Reference proteome</keyword>
<dbReference type="NCBIfam" id="NF038228">
    <property type="entry name" value="IcmH_DotU_IVB"/>
    <property type="match status" value="1"/>
</dbReference>
<proteinExistence type="predicted"/>
<evidence type="ECO:0000256" key="1">
    <source>
        <dbReference type="SAM" id="Phobius"/>
    </source>
</evidence>
<dbReference type="InterPro" id="IPR017732">
    <property type="entry name" value="T4/T6SS_DotU"/>
</dbReference>
<keyword evidence="1" id="KW-0472">Membrane</keyword>
<dbReference type="EMBL" id="CP043617">
    <property type="protein sequence ID" value="QFR48940.1"/>
    <property type="molecule type" value="Genomic_DNA"/>
</dbReference>
<evidence type="ECO:0000313" key="4">
    <source>
        <dbReference type="Proteomes" id="UP000326944"/>
    </source>
</evidence>
<dbReference type="Gene3D" id="1.25.40.590">
    <property type="entry name" value="Type IV / VI secretion system, DotU"/>
    <property type="match status" value="1"/>
</dbReference>
<dbReference type="AlphaFoldDB" id="A0A5P8P014"/>
<dbReference type="PANTHER" id="PTHR38033:SF1">
    <property type="entry name" value="DOTU FAMILY TYPE IV_VI SECRETION SYSTEM PROTEIN"/>
    <property type="match status" value="1"/>
</dbReference>
<gene>
    <name evidence="3" type="ORF">FJR48_04075</name>
</gene>
<dbReference type="InterPro" id="IPR038522">
    <property type="entry name" value="T4/T6SS_DotU_sf"/>
</dbReference>
<protein>
    <submittedName>
        <fullName evidence="3">DotU family type IV/VI secretion system protein</fullName>
    </submittedName>
</protein>
<dbReference type="PANTHER" id="PTHR38033">
    <property type="entry name" value="MEMBRANE PROTEIN-RELATED"/>
    <property type="match status" value="1"/>
</dbReference>
<dbReference type="NCBIfam" id="TIGR03349">
    <property type="entry name" value="IV_VI_DotU"/>
    <property type="match status" value="1"/>
</dbReference>
<evidence type="ECO:0000259" key="2">
    <source>
        <dbReference type="Pfam" id="PF09850"/>
    </source>
</evidence>
<dbReference type="KEGG" id="sulg:FJR48_04075"/>
<name>A0A5P8P014_9BACT</name>
<sequence>MSSTTLLIPSSENKTNLTNFDKHKEENYSTFKDKTLSFVRNTKKTHIPYYDEDMNYFLLASSSIFQQLSIVQNNYDVGPIFEVRQSFIDSINEYTEMLMQYNVEESQALVSRYILCTFVDELINTTHFGQENNWSSNSMLRIFHNESYGGQNFFKLLDKFLKAPAKFIYILELMYVCLSLGFHGKYRVDNSNKQELNMIRESLYKQIKIIQGREPLKFYTKHEPSTLKHRLFYITSYTSIALISLLVLIIVYTGLSFGIFNEDQKFFTTIEKSLSSKYLTAKNFNLEKYKKEYIND</sequence>
<accession>A0A5P8P014</accession>
<organism evidence="3 4">
    <name type="scientific">Sulfurimonas lithotrophica</name>
    <dbReference type="NCBI Taxonomy" id="2590022"/>
    <lineage>
        <taxon>Bacteria</taxon>
        <taxon>Pseudomonadati</taxon>
        <taxon>Campylobacterota</taxon>
        <taxon>Epsilonproteobacteria</taxon>
        <taxon>Campylobacterales</taxon>
        <taxon>Sulfurimonadaceae</taxon>
        <taxon>Sulfurimonas</taxon>
    </lineage>
</organism>
<evidence type="ECO:0000313" key="3">
    <source>
        <dbReference type="EMBL" id="QFR48940.1"/>
    </source>
</evidence>
<dbReference type="Proteomes" id="UP000326944">
    <property type="component" value="Chromosome"/>
</dbReference>
<keyword evidence="1" id="KW-0812">Transmembrane</keyword>
<feature type="domain" description="Type IV / VI secretion system DotU" evidence="2">
    <location>
        <begin position="63"/>
        <end position="257"/>
    </location>
</feature>
<feature type="transmembrane region" description="Helical" evidence="1">
    <location>
        <begin position="231"/>
        <end position="255"/>
    </location>
</feature>
<dbReference type="RefSeq" id="WP_152306883.1">
    <property type="nucleotide sequence ID" value="NZ_CP043617.1"/>
</dbReference>
<dbReference type="Pfam" id="PF09850">
    <property type="entry name" value="DotU"/>
    <property type="match status" value="1"/>
</dbReference>